<name>A0A1V9XKN7_9ACAR</name>
<evidence type="ECO:0000313" key="2">
    <source>
        <dbReference type="EMBL" id="OQR74067.1"/>
    </source>
</evidence>
<reference evidence="2 3" key="1">
    <citation type="journal article" date="2017" name="Gigascience">
        <title>Draft genome of the honey bee ectoparasitic mite, Tropilaelaps mercedesae, is shaped by the parasitic life history.</title>
        <authorList>
            <person name="Dong X."/>
            <person name="Armstrong S.D."/>
            <person name="Xia D."/>
            <person name="Makepeace B.L."/>
            <person name="Darby A.C."/>
            <person name="Kadowaki T."/>
        </authorList>
    </citation>
    <scope>NUCLEOTIDE SEQUENCE [LARGE SCALE GENOMIC DNA]</scope>
    <source>
        <strain evidence="2">Wuxi-XJTLU</strain>
    </source>
</reference>
<proteinExistence type="predicted"/>
<feature type="region of interest" description="Disordered" evidence="1">
    <location>
        <begin position="1"/>
        <end position="24"/>
    </location>
</feature>
<sequence>MMETRSTAGGAHESSPSVETINGIGCGLGPKNVINPYERPKVDIEQCLLNHSIPERDKHRLRELQAE</sequence>
<keyword evidence="3" id="KW-1185">Reference proteome</keyword>
<evidence type="ECO:0000256" key="1">
    <source>
        <dbReference type="SAM" id="MobiDB-lite"/>
    </source>
</evidence>
<gene>
    <name evidence="2" type="ORF">BIW11_09338</name>
</gene>
<accession>A0A1V9XKN7</accession>
<evidence type="ECO:0000313" key="3">
    <source>
        <dbReference type="Proteomes" id="UP000192247"/>
    </source>
</evidence>
<feature type="non-terminal residue" evidence="2">
    <location>
        <position position="67"/>
    </location>
</feature>
<dbReference type="AlphaFoldDB" id="A0A1V9XKN7"/>
<dbReference type="EMBL" id="MNPL01008780">
    <property type="protein sequence ID" value="OQR74067.1"/>
    <property type="molecule type" value="Genomic_DNA"/>
</dbReference>
<organism evidence="2 3">
    <name type="scientific">Tropilaelaps mercedesae</name>
    <dbReference type="NCBI Taxonomy" id="418985"/>
    <lineage>
        <taxon>Eukaryota</taxon>
        <taxon>Metazoa</taxon>
        <taxon>Ecdysozoa</taxon>
        <taxon>Arthropoda</taxon>
        <taxon>Chelicerata</taxon>
        <taxon>Arachnida</taxon>
        <taxon>Acari</taxon>
        <taxon>Parasitiformes</taxon>
        <taxon>Mesostigmata</taxon>
        <taxon>Gamasina</taxon>
        <taxon>Dermanyssoidea</taxon>
        <taxon>Laelapidae</taxon>
        <taxon>Tropilaelaps</taxon>
    </lineage>
</organism>
<protein>
    <submittedName>
        <fullName evidence="2">Uncharacterized protein</fullName>
    </submittedName>
</protein>
<dbReference type="InParanoid" id="A0A1V9XKN7"/>
<dbReference type="Proteomes" id="UP000192247">
    <property type="component" value="Unassembled WGS sequence"/>
</dbReference>
<comment type="caution">
    <text evidence="2">The sequence shown here is derived from an EMBL/GenBank/DDBJ whole genome shotgun (WGS) entry which is preliminary data.</text>
</comment>